<protein>
    <recommendedName>
        <fullName evidence="1">YbaK/aminoacyl-tRNA synthetase-associated domain-containing protein</fullName>
    </recommendedName>
</protein>
<dbReference type="InterPro" id="IPR036754">
    <property type="entry name" value="YbaK/aa-tRNA-synt-asso_dom_sf"/>
</dbReference>
<gene>
    <name evidence="2" type="ORF">BN11_3250004</name>
</gene>
<sequence>MSPDLTTHPAVTAVRAALAERGLDPEFRVLPDAVKTAQAAADALGITPAEIANSLIFKAIDADGSVSPLLVMASGGHRVDTGFLAGQLGIATLERADPDFVRSATGMAIGGVAPVGHPTPVRTVVDRVLERFDQVWAAGGHAHAVFRTSYADLLAMTGGAAADVVAPT</sequence>
<reference evidence="2 3" key="1">
    <citation type="journal article" date="2013" name="ISME J.">
        <title>A metabolic model for members of the genus Tetrasphaera involved in enhanced biological phosphorus removal.</title>
        <authorList>
            <person name="Kristiansen R."/>
            <person name="Nguyen H.T.T."/>
            <person name="Saunders A.M."/>
            <person name="Nielsen J.L."/>
            <person name="Wimmer R."/>
            <person name="Le V.Q."/>
            <person name="McIlroy S.J."/>
            <person name="Petrovski S."/>
            <person name="Seviour R.J."/>
            <person name="Calteau A."/>
            <person name="Nielsen K.L."/>
            <person name="Nielsen P.H."/>
        </authorList>
    </citation>
    <scope>NUCLEOTIDE SEQUENCE [LARGE SCALE GENOMIC DNA]</scope>
    <source>
        <strain evidence="2 3">Ben110</strain>
    </source>
</reference>
<dbReference type="AlphaFoldDB" id="W6JW54"/>
<dbReference type="EMBL" id="CAJA01000252">
    <property type="protein sequence ID" value="CCH73783.1"/>
    <property type="molecule type" value="Genomic_DNA"/>
</dbReference>
<dbReference type="GO" id="GO:0002161">
    <property type="term" value="F:aminoacyl-tRNA deacylase activity"/>
    <property type="evidence" value="ECO:0007669"/>
    <property type="project" value="InterPro"/>
</dbReference>
<evidence type="ECO:0000313" key="3">
    <source>
        <dbReference type="Proteomes" id="UP000035763"/>
    </source>
</evidence>
<dbReference type="STRING" id="1193182.BN11_3250004"/>
<dbReference type="PANTHER" id="PTHR30411:SF1">
    <property type="entry name" value="CYTOPLASMIC PROTEIN"/>
    <property type="match status" value="1"/>
</dbReference>
<accession>W6JW54</accession>
<dbReference type="Gene3D" id="3.90.960.10">
    <property type="entry name" value="YbaK/aminoacyl-tRNA synthetase-associated domain"/>
    <property type="match status" value="1"/>
</dbReference>
<dbReference type="RefSeq" id="WP_201329284.1">
    <property type="nucleotide sequence ID" value="NZ_HG764815.1"/>
</dbReference>
<dbReference type="PANTHER" id="PTHR30411">
    <property type="entry name" value="CYTOPLASMIC PROTEIN"/>
    <property type="match status" value="1"/>
</dbReference>
<feature type="domain" description="YbaK/aminoacyl-tRNA synthetase-associated" evidence="1">
    <location>
        <begin position="33"/>
        <end position="154"/>
    </location>
</feature>
<name>W6JW54_9MICO</name>
<dbReference type="InterPro" id="IPR007214">
    <property type="entry name" value="YbaK/aa-tRNA-synth-assoc-dom"/>
</dbReference>
<dbReference type="Proteomes" id="UP000035763">
    <property type="component" value="Unassembled WGS sequence"/>
</dbReference>
<proteinExistence type="predicted"/>
<keyword evidence="3" id="KW-1185">Reference proteome</keyword>
<dbReference type="Pfam" id="PF04073">
    <property type="entry name" value="tRNA_edit"/>
    <property type="match status" value="1"/>
</dbReference>
<evidence type="ECO:0000259" key="1">
    <source>
        <dbReference type="Pfam" id="PF04073"/>
    </source>
</evidence>
<dbReference type="SUPFAM" id="SSF55826">
    <property type="entry name" value="YbaK/ProRS associated domain"/>
    <property type="match status" value="1"/>
</dbReference>
<dbReference type="CDD" id="cd04333">
    <property type="entry name" value="ProX_deacylase"/>
    <property type="match status" value="1"/>
</dbReference>
<evidence type="ECO:0000313" key="2">
    <source>
        <dbReference type="EMBL" id="CCH73783.1"/>
    </source>
</evidence>
<organism evidence="2 3">
    <name type="scientific">Nostocoides australiense Ben110</name>
    <dbReference type="NCBI Taxonomy" id="1193182"/>
    <lineage>
        <taxon>Bacteria</taxon>
        <taxon>Bacillati</taxon>
        <taxon>Actinomycetota</taxon>
        <taxon>Actinomycetes</taxon>
        <taxon>Micrococcales</taxon>
        <taxon>Intrasporangiaceae</taxon>
        <taxon>Nostocoides</taxon>
    </lineage>
</organism>
<comment type="caution">
    <text evidence="2">The sequence shown here is derived from an EMBL/GenBank/DDBJ whole genome shotgun (WGS) entry which is preliminary data.</text>
</comment>